<dbReference type="GO" id="GO:0009425">
    <property type="term" value="C:bacterial-type flagellum basal body"/>
    <property type="evidence" value="ECO:0007669"/>
    <property type="project" value="InterPro"/>
</dbReference>
<organism evidence="13 14">
    <name type="scientific">Methylobacter tundripaludum</name>
    <dbReference type="NCBI Taxonomy" id="173365"/>
    <lineage>
        <taxon>Bacteria</taxon>
        <taxon>Pseudomonadati</taxon>
        <taxon>Pseudomonadota</taxon>
        <taxon>Gammaproteobacteria</taxon>
        <taxon>Methylococcales</taxon>
        <taxon>Methylococcaceae</taxon>
        <taxon>Methylobacter</taxon>
    </lineage>
</organism>
<comment type="subcellular location">
    <subcellularLocation>
        <location evidence="10">Cell inner membrane</location>
    </subcellularLocation>
    <subcellularLocation>
        <location evidence="2">Cell membrane</location>
        <topology evidence="2">Single-pass membrane protein</topology>
    </subcellularLocation>
</comment>
<dbReference type="PANTHER" id="PTHR35091">
    <property type="entry name" value="FLAGELLAR PROTEIN FLIL"/>
    <property type="match status" value="1"/>
</dbReference>
<evidence type="ECO:0000256" key="2">
    <source>
        <dbReference type="ARBA" id="ARBA00004162"/>
    </source>
</evidence>
<reference evidence="13 14" key="1">
    <citation type="submission" date="2018-02" db="EMBL/GenBank/DDBJ databases">
        <title>Subsurface microbial communities from deep shales in Ohio and West Virginia, USA.</title>
        <authorList>
            <person name="Wrighton K."/>
        </authorList>
    </citation>
    <scope>NUCLEOTIDE SEQUENCE [LARGE SCALE GENOMIC DNA]</scope>
    <source>
        <strain evidence="13 14">OWC-DMM</strain>
    </source>
</reference>
<gene>
    <name evidence="13" type="ORF">B0F87_10220</name>
</gene>
<keyword evidence="9 10" id="KW-0472">Membrane</keyword>
<evidence type="ECO:0000256" key="3">
    <source>
        <dbReference type="ARBA" id="ARBA00008281"/>
    </source>
</evidence>
<comment type="caution">
    <text evidence="13">The sequence shown here is derived from an EMBL/GenBank/DDBJ whole genome shotgun (WGS) entry which is preliminary data.</text>
</comment>
<keyword evidence="4" id="KW-1003">Cell membrane</keyword>
<comment type="function">
    <text evidence="1 10">Controls the rotational direction of flagella during chemotaxis.</text>
</comment>
<evidence type="ECO:0000256" key="10">
    <source>
        <dbReference type="RuleBase" id="RU364125"/>
    </source>
</evidence>
<accession>A0A2S6HHG4</accession>
<evidence type="ECO:0000313" key="13">
    <source>
        <dbReference type="EMBL" id="PPK76917.1"/>
    </source>
</evidence>
<keyword evidence="12" id="KW-0732">Signal</keyword>
<dbReference type="AlphaFoldDB" id="A0A2S6HHG4"/>
<sequence>MRLWVVVLSLLFMSVAVANEGAKESEAEAGVKYVEMTPKFTVNLAEPKKFLLINVQLLVEGAGTIAAVKKHMPALRHELIMLYSGRSSEALQTMEQREALRQETTAVIRKTLEKMKEGDKGHGAPAEEEHSEEEGKAGHEEGFKEAYFTEFLVD</sequence>
<protein>
    <recommendedName>
        <fullName evidence="10">Flagellar protein FliL</fullName>
    </recommendedName>
</protein>
<evidence type="ECO:0000256" key="8">
    <source>
        <dbReference type="ARBA" id="ARBA00022989"/>
    </source>
</evidence>
<dbReference type="GO" id="GO:0005886">
    <property type="term" value="C:plasma membrane"/>
    <property type="evidence" value="ECO:0007669"/>
    <property type="project" value="UniProtKB-SubCell"/>
</dbReference>
<evidence type="ECO:0000256" key="5">
    <source>
        <dbReference type="ARBA" id="ARBA00022500"/>
    </source>
</evidence>
<dbReference type="Proteomes" id="UP000240010">
    <property type="component" value="Unassembled WGS sequence"/>
</dbReference>
<evidence type="ECO:0000256" key="6">
    <source>
        <dbReference type="ARBA" id="ARBA00022692"/>
    </source>
</evidence>
<feature type="signal peptide" evidence="12">
    <location>
        <begin position="1"/>
        <end position="18"/>
    </location>
</feature>
<evidence type="ECO:0000256" key="12">
    <source>
        <dbReference type="SAM" id="SignalP"/>
    </source>
</evidence>
<dbReference type="GO" id="GO:0071978">
    <property type="term" value="P:bacterial-type flagellum-dependent swarming motility"/>
    <property type="evidence" value="ECO:0007669"/>
    <property type="project" value="TreeGrafter"/>
</dbReference>
<dbReference type="Pfam" id="PF03748">
    <property type="entry name" value="FliL"/>
    <property type="match status" value="1"/>
</dbReference>
<name>A0A2S6HHG4_9GAMM</name>
<evidence type="ECO:0000256" key="11">
    <source>
        <dbReference type="SAM" id="MobiDB-lite"/>
    </source>
</evidence>
<dbReference type="GO" id="GO:0006935">
    <property type="term" value="P:chemotaxis"/>
    <property type="evidence" value="ECO:0007669"/>
    <property type="project" value="UniProtKB-KW"/>
</dbReference>
<keyword evidence="13" id="KW-0282">Flagellum</keyword>
<evidence type="ECO:0000313" key="14">
    <source>
        <dbReference type="Proteomes" id="UP000240010"/>
    </source>
</evidence>
<dbReference type="RefSeq" id="WP_104427700.1">
    <property type="nucleotide sequence ID" value="NZ_PTIZ01000002.1"/>
</dbReference>
<keyword evidence="6" id="KW-0812">Transmembrane</keyword>
<keyword evidence="13" id="KW-0969">Cilium</keyword>
<dbReference type="PANTHER" id="PTHR35091:SF2">
    <property type="entry name" value="FLAGELLAR PROTEIN FLIL"/>
    <property type="match status" value="1"/>
</dbReference>
<evidence type="ECO:0000256" key="9">
    <source>
        <dbReference type="ARBA" id="ARBA00023136"/>
    </source>
</evidence>
<keyword evidence="7 10" id="KW-0283">Flagellar rotation</keyword>
<keyword evidence="13" id="KW-0966">Cell projection</keyword>
<proteinExistence type="inferred from homology"/>
<evidence type="ECO:0000256" key="1">
    <source>
        <dbReference type="ARBA" id="ARBA00002254"/>
    </source>
</evidence>
<keyword evidence="10" id="KW-0997">Cell inner membrane</keyword>
<evidence type="ECO:0000256" key="7">
    <source>
        <dbReference type="ARBA" id="ARBA00022779"/>
    </source>
</evidence>
<keyword evidence="8" id="KW-1133">Transmembrane helix</keyword>
<feature type="chain" id="PRO_5015728408" description="Flagellar protein FliL" evidence="12">
    <location>
        <begin position="19"/>
        <end position="154"/>
    </location>
</feature>
<dbReference type="EMBL" id="PTIZ01000002">
    <property type="protein sequence ID" value="PPK76917.1"/>
    <property type="molecule type" value="Genomic_DNA"/>
</dbReference>
<comment type="similarity">
    <text evidence="3 10">Belongs to the FliL family.</text>
</comment>
<feature type="region of interest" description="Disordered" evidence="11">
    <location>
        <begin position="113"/>
        <end position="144"/>
    </location>
</feature>
<evidence type="ECO:0000256" key="4">
    <source>
        <dbReference type="ARBA" id="ARBA00022475"/>
    </source>
</evidence>
<dbReference type="InterPro" id="IPR005503">
    <property type="entry name" value="FliL"/>
</dbReference>
<keyword evidence="5 10" id="KW-0145">Chemotaxis</keyword>